<evidence type="ECO:0000256" key="4">
    <source>
        <dbReference type="ARBA" id="ARBA00022801"/>
    </source>
</evidence>
<evidence type="ECO:0000259" key="11">
    <source>
        <dbReference type="Pfam" id="PF06280"/>
    </source>
</evidence>
<feature type="active site" description="Charge relay system" evidence="6 7">
    <location>
        <position position="255"/>
    </location>
</feature>
<protein>
    <submittedName>
        <fullName evidence="12">Serine protease, subtilisin family</fullName>
    </submittedName>
</protein>
<feature type="chain" id="PRO_5038589440" evidence="9">
    <location>
        <begin position="22"/>
        <end position="1470"/>
    </location>
</feature>
<reference evidence="12 13" key="1">
    <citation type="submission" date="2017-02" db="EMBL/GenBank/DDBJ databases">
        <authorList>
            <person name="Peterson S.W."/>
        </authorList>
    </citation>
    <scope>NUCLEOTIDE SEQUENCE [LARGE SCALE GENOMIC DNA]</scope>
    <source>
        <strain evidence="12 13">ATCC 35992</strain>
    </source>
</reference>
<dbReference type="CDD" id="cd07475">
    <property type="entry name" value="Peptidases_S8_C5a_Peptidase"/>
    <property type="match status" value="1"/>
</dbReference>
<keyword evidence="5 7" id="KW-0720">Serine protease</keyword>
<dbReference type="InterPro" id="IPR036852">
    <property type="entry name" value="Peptidase_S8/S53_dom_sf"/>
</dbReference>
<dbReference type="RefSeq" id="WP_078767123.1">
    <property type="nucleotide sequence ID" value="NZ_FUXZ01000017.1"/>
</dbReference>
<gene>
    <name evidence="12" type="ORF">SAMN02745111_02301</name>
</gene>
<dbReference type="Gene3D" id="2.60.40.10">
    <property type="entry name" value="Immunoglobulins"/>
    <property type="match status" value="1"/>
</dbReference>
<organism evidence="12 13">
    <name type="scientific">Eubacterium uniforme</name>
    <dbReference type="NCBI Taxonomy" id="39495"/>
    <lineage>
        <taxon>Bacteria</taxon>
        <taxon>Bacillati</taxon>
        <taxon>Bacillota</taxon>
        <taxon>Clostridia</taxon>
        <taxon>Eubacteriales</taxon>
        <taxon>Eubacteriaceae</taxon>
        <taxon>Eubacterium</taxon>
    </lineage>
</organism>
<dbReference type="SUPFAM" id="SSF52743">
    <property type="entry name" value="Subtilisin-like"/>
    <property type="match status" value="1"/>
</dbReference>
<feature type="domain" description="Peptidase S8/S53" evidence="10">
    <location>
        <begin position="184"/>
        <end position="499"/>
    </location>
</feature>
<dbReference type="EMBL" id="FUXZ01000017">
    <property type="protein sequence ID" value="SKA72115.1"/>
    <property type="molecule type" value="Genomic_DNA"/>
</dbReference>
<dbReference type="STRING" id="39495.SAMN02745111_02301"/>
<accession>A0A1T4W506</accession>
<dbReference type="InterPro" id="IPR051048">
    <property type="entry name" value="Peptidase_S8/S53_subtilisin"/>
</dbReference>
<dbReference type="Proteomes" id="UP000190814">
    <property type="component" value="Unassembled WGS sequence"/>
</dbReference>
<dbReference type="PROSITE" id="PS00136">
    <property type="entry name" value="SUBTILASE_ASP"/>
    <property type="match status" value="1"/>
</dbReference>
<name>A0A1T4W506_9FIRM</name>
<evidence type="ECO:0000259" key="10">
    <source>
        <dbReference type="Pfam" id="PF00082"/>
    </source>
</evidence>
<keyword evidence="2 7" id="KW-0645">Protease</keyword>
<evidence type="ECO:0000256" key="7">
    <source>
        <dbReference type="PROSITE-ProRule" id="PRU01240"/>
    </source>
</evidence>
<feature type="domain" description="C5a peptidase/Subtilisin-like protease SBT2-like Fn3-like" evidence="11">
    <location>
        <begin position="533"/>
        <end position="641"/>
    </location>
</feature>
<keyword evidence="4 7" id="KW-0378">Hydrolase</keyword>
<dbReference type="PROSITE" id="PS51892">
    <property type="entry name" value="SUBTILASE"/>
    <property type="match status" value="1"/>
</dbReference>
<dbReference type="OrthoDB" id="1771446at2"/>
<evidence type="ECO:0000256" key="8">
    <source>
        <dbReference type="RuleBase" id="RU003355"/>
    </source>
</evidence>
<evidence type="ECO:0000256" key="6">
    <source>
        <dbReference type="PIRSR" id="PIRSR615500-1"/>
    </source>
</evidence>
<dbReference type="Pfam" id="PF06280">
    <property type="entry name" value="fn3_5"/>
    <property type="match status" value="1"/>
</dbReference>
<keyword evidence="13" id="KW-1185">Reference proteome</keyword>
<dbReference type="InterPro" id="IPR023827">
    <property type="entry name" value="Peptidase_S8_Asp-AS"/>
</dbReference>
<dbReference type="GO" id="GO:0006508">
    <property type="term" value="P:proteolysis"/>
    <property type="evidence" value="ECO:0007669"/>
    <property type="project" value="UniProtKB-KW"/>
</dbReference>
<evidence type="ECO:0000313" key="13">
    <source>
        <dbReference type="Proteomes" id="UP000190814"/>
    </source>
</evidence>
<dbReference type="InterPro" id="IPR010435">
    <property type="entry name" value="C5a/SBT2-like_Fn3"/>
</dbReference>
<feature type="signal peptide" evidence="9">
    <location>
        <begin position="1"/>
        <end position="21"/>
    </location>
</feature>
<dbReference type="InterPro" id="IPR000209">
    <property type="entry name" value="Peptidase_S8/S53_dom"/>
</dbReference>
<dbReference type="GO" id="GO:0016020">
    <property type="term" value="C:membrane"/>
    <property type="evidence" value="ECO:0007669"/>
    <property type="project" value="InterPro"/>
</dbReference>
<dbReference type="Gene3D" id="2.60.40.4070">
    <property type="match status" value="1"/>
</dbReference>
<proteinExistence type="inferred from homology"/>
<feature type="active site" description="Charge relay system" evidence="6 7">
    <location>
        <position position="193"/>
    </location>
</feature>
<comment type="similarity">
    <text evidence="1 7 8">Belongs to the peptidase S8 family.</text>
</comment>
<dbReference type="InterPro" id="IPR013783">
    <property type="entry name" value="Ig-like_fold"/>
</dbReference>
<dbReference type="Gene3D" id="3.40.50.200">
    <property type="entry name" value="Peptidase S8/S53 domain"/>
    <property type="match status" value="1"/>
</dbReference>
<evidence type="ECO:0000256" key="2">
    <source>
        <dbReference type="ARBA" id="ARBA00022670"/>
    </source>
</evidence>
<dbReference type="InterPro" id="IPR034216">
    <property type="entry name" value="C5a_Peptidase"/>
</dbReference>
<evidence type="ECO:0000256" key="1">
    <source>
        <dbReference type="ARBA" id="ARBA00011073"/>
    </source>
</evidence>
<dbReference type="PANTHER" id="PTHR43399:SF4">
    <property type="entry name" value="CELL WALL-ASSOCIATED PROTEASE"/>
    <property type="match status" value="1"/>
</dbReference>
<feature type="active site" description="Charge relay system" evidence="6 7">
    <location>
        <position position="447"/>
    </location>
</feature>
<keyword evidence="3 9" id="KW-0732">Signal</keyword>
<evidence type="ECO:0000313" key="12">
    <source>
        <dbReference type="EMBL" id="SKA72115.1"/>
    </source>
</evidence>
<dbReference type="PROSITE" id="PS00138">
    <property type="entry name" value="SUBTILASE_SER"/>
    <property type="match status" value="1"/>
</dbReference>
<dbReference type="InterPro" id="IPR015500">
    <property type="entry name" value="Peptidase_S8_subtilisin-rel"/>
</dbReference>
<dbReference type="InterPro" id="IPR023828">
    <property type="entry name" value="Peptidase_S8_Ser-AS"/>
</dbReference>
<evidence type="ECO:0000256" key="9">
    <source>
        <dbReference type="SAM" id="SignalP"/>
    </source>
</evidence>
<dbReference type="Gene3D" id="2.60.40.1710">
    <property type="entry name" value="Subtilisin-like superfamily"/>
    <property type="match status" value="1"/>
</dbReference>
<evidence type="ECO:0000256" key="5">
    <source>
        <dbReference type="ARBA" id="ARBA00022825"/>
    </source>
</evidence>
<dbReference type="PANTHER" id="PTHR43399">
    <property type="entry name" value="SUBTILISIN-RELATED"/>
    <property type="match status" value="1"/>
</dbReference>
<dbReference type="Pfam" id="PF00082">
    <property type="entry name" value="Peptidase_S8"/>
    <property type="match status" value="1"/>
</dbReference>
<dbReference type="PRINTS" id="PR00723">
    <property type="entry name" value="SUBTILISIN"/>
</dbReference>
<sequence length="1470" mass="163036">MKKFSSIALALCMVVSNTPVSNSLVCAKTTEASTQKDLKGKLEKFKETQSVQKERDKSEEKVVKEVNPNETVRIMVEFKDEAVSSDFKKYNKLAKQSEKKSLKKQESYVKQIEKITGTKCEKKFAYLINAISIDAKRSQIDKIKKIENVKKVYEANTYEALMNDAVDEGRVRQVWEDYNLPLDGEGMLVSVIDTGVNFNHKDMRLDSGKKVKYTKEQMQEKIKSLGRGKYINDKVPYAYDYVDSTNDVKIGTTNHGCHVSGIVGANKTSSNGVEGVCPNAQVISMQVFNSEGEFSLTDDVVMAIEDSVKLGADVINMSLGTPGGWTESDHLMIEVVNEADSQGCIVSVAAGNEYTSVTAYADRYDNPYGLKDIATISTPAAAVNSLSVAACYNDNDKLDSDTPKMAEFSSWGPTMELQIKPEVTAPGKNIYSIDNGTNDYINMSGTSMAAPFVSGVAALVKEGVIRNNLKISGDELSDYVRYDIINTAAPLMDQTYGNGEDPYSVRQQGSGLINAKAAVDNRVIATYKNDATIELGNIKEGTTSIPIEIKLKNYGDKDKTYKLEDCPIYTDLCGTKYKAEDEIAYKNSYSLIQIDGGKIAFAANSVTVKAGSEAKVSAQVVIPKDMKANQYVEGFVKLNGDIPLNMPLLGFYGDWESVPIFDAPSSDKNSVMGSLGLDSRYCTSNNDDVLGLTYKIEEGAEVAYVDENKTAISNSLTSMYRKAYPVFTLLRGSYKTNVSVYDSNGKLVKNLGSLPRQIKSMFTNAKFAGPSEVSSMSVAGLGWDGTKYDYKTGKNVSVSDGNYYFEITAQITKNAKQQKIKMPIRVDSVNPNVETKYEYKNGRFNIYVKASDNFAISPYVELKFTSPSISDEVSTYNLDTDFVNDTNGFKKLSIKMQEPLYYSIKVKDMAGNYIFNNPINNNMGSIDPETDDDLLAPSVKTTFSSGAVKKYESYHGVTNGDDETSLAAILSGAPSDMDIYFEVKDDSALLDEEEAEYYGIEPIMFAYDKWVENPKNPNKMVSEKSYKTAEKVGTNKYKVHLSADDIKAGYEYGSHGLLLNDTFSAKFIAIDEYANVRTLYINIYGANSDEDYTNELHMYKGNPIMTENGALDAIADLTSKGDKYMFVGIIEGISADSVTVNGANAKFVPITGSNYEEYDQISVFGQEVTLKPGYNVIHVEAFKTISGKKTKVGEKYFGRIIYNGKGADLVISAGETLNQGVYECQSNKFVFEIYVKSTMDSYCVKVNDEVIYDFNDIALSKKTNDIRYAYNIEGSRVNIVTVTTCDLCGNVIEKKIKVKNVGPKVQKNIKNTKIKVESKKAYTGKKVKAKVTIVDGKTTLKKGVDYKLTYKNNKKIGKATVVIKGIKKYTGSINKTFKIVPGKVKVKKVSKRYKGAITFKLKKVKGGVKYEYYYSNKKKGKYKKFATTKKLNLKTKKLKKGKKYFVKVRAFKKVKKTKYYGSFSKIKVIK</sequence>
<dbReference type="GO" id="GO:0004252">
    <property type="term" value="F:serine-type endopeptidase activity"/>
    <property type="evidence" value="ECO:0007669"/>
    <property type="project" value="UniProtKB-UniRule"/>
</dbReference>
<evidence type="ECO:0000256" key="3">
    <source>
        <dbReference type="ARBA" id="ARBA00022729"/>
    </source>
</evidence>